<organism evidence="3 4">
    <name type="scientific">Pseudozyma flocculosa</name>
    <dbReference type="NCBI Taxonomy" id="84751"/>
    <lineage>
        <taxon>Eukaryota</taxon>
        <taxon>Fungi</taxon>
        <taxon>Dikarya</taxon>
        <taxon>Basidiomycota</taxon>
        <taxon>Ustilaginomycotina</taxon>
        <taxon>Ustilaginomycetes</taxon>
        <taxon>Ustilaginales</taxon>
        <taxon>Ustilaginaceae</taxon>
        <taxon>Pseudozyma</taxon>
    </lineage>
</organism>
<feature type="compositionally biased region" description="Basic and acidic residues" evidence="1">
    <location>
        <begin position="686"/>
        <end position="695"/>
    </location>
</feature>
<dbReference type="GO" id="GO:0003723">
    <property type="term" value="F:RNA binding"/>
    <property type="evidence" value="ECO:0007669"/>
    <property type="project" value="TreeGrafter"/>
</dbReference>
<feature type="compositionally biased region" description="Acidic residues" evidence="1">
    <location>
        <begin position="662"/>
        <end position="674"/>
    </location>
</feature>
<feature type="region of interest" description="Disordered" evidence="1">
    <location>
        <begin position="594"/>
        <end position="648"/>
    </location>
</feature>
<name>A0A5C3F8X5_9BASI</name>
<feature type="domain" description="G patch" evidence="2">
    <location>
        <begin position="46"/>
        <end position="135"/>
    </location>
</feature>
<feature type="region of interest" description="Disordered" evidence="1">
    <location>
        <begin position="661"/>
        <end position="772"/>
    </location>
</feature>
<feature type="region of interest" description="Disordered" evidence="1">
    <location>
        <begin position="84"/>
        <end position="116"/>
    </location>
</feature>
<dbReference type="Proteomes" id="UP000323386">
    <property type="component" value="Unassembled WGS sequence"/>
</dbReference>
<evidence type="ECO:0000259" key="2">
    <source>
        <dbReference type="Pfam" id="PF07713"/>
    </source>
</evidence>
<dbReference type="Pfam" id="PF07713">
    <property type="entry name" value="DUF1604"/>
    <property type="match status" value="1"/>
</dbReference>
<dbReference type="PANTHER" id="PTHR13384">
    <property type="entry name" value="G PATCH DOMAIN-CONTAINING PROTEIN 1"/>
    <property type="match status" value="1"/>
</dbReference>
<evidence type="ECO:0000313" key="3">
    <source>
        <dbReference type="EMBL" id="SPO40700.1"/>
    </source>
</evidence>
<feature type="region of interest" description="Disordered" evidence="1">
    <location>
        <begin position="354"/>
        <end position="374"/>
    </location>
</feature>
<feature type="compositionally biased region" description="Basic residues" evidence="1">
    <location>
        <begin position="736"/>
        <end position="752"/>
    </location>
</feature>
<feature type="compositionally biased region" description="Low complexity" evidence="1">
    <location>
        <begin position="354"/>
        <end position="364"/>
    </location>
</feature>
<feature type="compositionally biased region" description="Low complexity" evidence="1">
    <location>
        <begin position="600"/>
        <end position="629"/>
    </location>
</feature>
<feature type="region of interest" description="Disordered" evidence="1">
    <location>
        <begin position="181"/>
        <end position="208"/>
    </location>
</feature>
<evidence type="ECO:0000256" key="1">
    <source>
        <dbReference type="SAM" id="MobiDB-lite"/>
    </source>
</evidence>
<feature type="region of interest" description="Disordered" evidence="1">
    <location>
        <begin position="456"/>
        <end position="497"/>
    </location>
</feature>
<gene>
    <name evidence="3" type="ORF">PSFLO_06182</name>
</gene>
<accession>A0A5C3F8X5</accession>
<dbReference type="InterPro" id="IPR011666">
    <property type="entry name" value="DUF1604"/>
</dbReference>
<reference evidence="3 4" key="1">
    <citation type="submission" date="2018-03" db="EMBL/GenBank/DDBJ databases">
        <authorList>
            <person name="Guldener U."/>
        </authorList>
    </citation>
    <scope>NUCLEOTIDE SEQUENCE [LARGE SCALE GENOMIC DNA]</scope>
    <source>
        <strain evidence="3 4">DAOM196992</strain>
    </source>
</reference>
<dbReference type="AlphaFoldDB" id="A0A5C3F8X5"/>
<feature type="compositionally biased region" description="Pro residues" evidence="1">
    <location>
        <begin position="365"/>
        <end position="374"/>
    </location>
</feature>
<dbReference type="EMBL" id="OOIP01000022">
    <property type="protein sequence ID" value="SPO40700.1"/>
    <property type="molecule type" value="Genomic_DNA"/>
</dbReference>
<dbReference type="OrthoDB" id="20507at2759"/>
<dbReference type="GO" id="GO:0005634">
    <property type="term" value="C:nucleus"/>
    <property type="evidence" value="ECO:0007669"/>
    <property type="project" value="TreeGrafter"/>
</dbReference>
<dbReference type="GO" id="GO:0006397">
    <property type="term" value="P:mRNA processing"/>
    <property type="evidence" value="ECO:0007669"/>
    <property type="project" value="InterPro"/>
</dbReference>
<dbReference type="Pfam" id="PF26093">
    <property type="entry name" value="HTH_TGH"/>
    <property type="match status" value="1"/>
</dbReference>
<feature type="region of interest" description="Disordered" evidence="1">
    <location>
        <begin position="533"/>
        <end position="581"/>
    </location>
</feature>
<protein>
    <recommendedName>
        <fullName evidence="2">G patch domain-containing protein</fullName>
    </recommendedName>
</protein>
<dbReference type="PANTHER" id="PTHR13384:SF19">
    <property type="entry name" value="G PATCH DOMAIN-CONTAINING PROTEIN 1"/>
    <property type="match status" value="1"/>
</dbReference>
<proteinExistence type="predicted"/>
<evidence type="ECO:0000313" key="4">
    <source>
        <dbReference type="Proteomes" id="UP000323386"/>
    </source>
</evidence>
<keyword evidence="4" id="KW-1185">Reference proteome</keyword>
<sequence>MATNRLRRRLEEADPATLARLSENFCQIGTPLPSLENRKRDPNEYKPIWQQEARDEQGRRRFHGAFTGGFSAGYFNTVGSKEGWTPSSFRSSRADKAKGGQSKTTPVQSRPEDFMDEEDLADLRDSARLKTSSTFQDAADPSHDPLLGLFVLVQLEGRQDRTGLGWKRSSSLNELLTEVRSEAAGQRPGEPSGRPVFAPSGADSDDEADVFAGEPDIRTSTLVRSSRTDARAAMTSIDAPKRTTEMRTADGVNTWLDGRKVAVGFRVASKSMAPDPWFAPPIIPKGWKPNPQAIWDSHAPTMAPAAAPGRVEGSAPKALDPTARGTILGEARMPGPPPALSDFLSTKARERLAAAAAGASLPQEPAGPAPPPAIEIPPTDPATAKAALHGFMPFGDDPAKQSRYRTYLQSQADPASNVQVQRSPGQLDDHFQHELREFAKSAAIFRPMSTAMASRFTSASSKAAAQETAPPAPGLRQPQPRPAPKSQGGEGDHPAEPEVELTPAQHAAKAGMFGRLTRTVEPWYPVRLLCKRFNVPDPHPGRTEDDNTAVDASRGREEIDPFCGSSSARNRAQADVGANDMWDRNKRQIQDLAQAKAWEASAPRAPPSAAAAASATGRGTAHGGASSRSIETLGLGDDERQGADTTTYVKPSVDIFKAIFASDEEDSDADDDNDALGAKRNTSAANREEKHKADESLGDPSTSFRPTFVPRSKRKAHGDELAGEARGCSDEGGGAIKKKADKKQKKDKRNKAKGMLTFDLDGEDDMEHSATT</sequence>